<accession>A0AAU7PGY2</accession>
<dbReference type="GO" id="GO:0006508">
    <property type="term" value="P:proteolysis"/>
    <property type="evidence" value="ECO:0007669"/>
    <property type="project" value="UniProtKB-KW"/>
</dbReference>
<keyword evidence="1" id="KW-0378">Hydrolase</keyword>
<proteinExistence type="predicted"/>
<organism evidence="1">
    <name type="scientific">Escherichia phage fEgEco12</name>
    <dbReference type="NCBI Taxonomy" id="3158837"/>
    <lineage>
        <taxon>Viruses</taxon>
        <taxon>Duplodnaviria</taxon>
        <taxon>Heunggongvirae</taxon>
        <taxon>Uroviricota</taxon>
        <taxon>Caudoviricetes</taxon>
    </lineage>
</organism>
<dbReference type="EMBL" id="PP777464">
    <property type="protein sequence ID" value="XBS49296.1"/>
    <property type="molecule type" value="Genomic_DNA"/>
</dbReference>
<protein>
    <submittedName>
        <fullName evidence="1">Head maturation protease</fullName>
    </submittedName>
</protein>
<dbReference type="Gene3D" id="3.90.226.10">
    <property type="entry name" value="2-enoyl-CoA Hydratase, Chain A, domain 1"/>
    <property type="match status" value="1"/>
</dbReference>
<evidence type="ECO:0000313" key="1">
    <source>
        <dbReference type="EMBL" id="XBS49296.1"/>
    </source>
</evidence>
<dbReference type="InterPro" id="IPR029045">
    <property type="entry name" value="ClpP/crotonase-like_dom_sf"/>
</dbReference>
<reference evidence="1" key="1">
    <citation type="submission" date="2024-05" db="EMBL/GenBank/DDBJ databases">
        <authorList>
            <person name="Badawy S."/>
            <person name="Skurnik M."/>
        </authorList>
    </citation>
    <scope>NUCLEOTIDE SEQUENCE</scope>
</reference>
<dbReference type="SUPFAM" id="SSF52096">
    <property type="entry name" value="ClpP/crotonase"/>
    <property type="match status" value="1"/>
</dbReference>
<dbReference type="GO" id="GO:0008233">
    <property type="term" value="F:peptidase activity"/>
    <property type="evidence" value="ECO:0007669"/>
    <property type="project" value="UniProtKB-KW"/>
</dbReference>
<keyword evidence="1" id="KW-0645">Protease</keyword>
<sequence>MVRLCKEIIQSIIIIFLINFPASAGVERKSIIRYDESKQTVQFISTLTENTVNRLMVFRETHPFDTIIITSPGGDFDAGVALGNFVNDNNLTIIVERYCNSSCTIAFFSANIENRYMMKDSILGLHNVSIESKARNSDDTYISVRQMTIFAEQLSTKVGVLFALYAANGIPPELLVEVSKVRGNEVVRLTPDQLLELGSIIH</sequence>
<name>A0AAU7PGY2_9CAUD</name>